<feature type="region of interest" description="Disordered" evidence="4">
    <location>
        <begin position="86"/>
        <end position="248"/>
    </location>
</feature>
<protein>
    <submittedName>
        <fullName evidence="5">Uncharacterized protein</fullName>
    </submittedName>
</protein>
<keyword evidence="1" id="KW-0479">Metal-binding</keyword>
<evidence type="ECO:0000313" key="6">
    <source>
        <dbReference type="Proteomes" id="UP000693970"/>
    </source>
</evidence>
<name>A0A9K3L4P2_9STRA</name>
<feature type="compositionally biased region" description="Basic and acidic residues" evidence="4">
    <location>
        <begin position="130"/>
        <end position="142"/>
    </location>
</feature>
<feature type="compositionally biased region" description="Basic and acidic residues" evidence="4">
    <location>
        <begin position="44"/>
        <end position="54"/>
    </location>
</feature>
<comment type="caution">
    <text evidence="5">The sequence shown here is derived from an EMBL/GenBank/DDBJ whole genome shotgun (WGS) entry which is preliminary data.</text>
</comment>
<feature type="compositionally biased region" description="Basic residues" evidence="4">
    <location>
        <begin position="143"/>
        <end position="162"/>
    </location>
</feature>
<evidence type="ECO:0000256" key="2">
    <source>
        <dbReference type="ARBA" id="ARBA00022771"/>
    </source>
</evidence>
<dbReference type="PANTHER" id="PTHR31437:SF1">
    <property type="entry name" value="PROTEIN SREK1IP1"/>
    <property type="match status" value="1"/>
</dbReference>
<feature type="compositionally biased region" description="Acidic residues" evidence="4">
    <location>
        <begin position="166"/>
        <end position="182"/>
    </location>
</feature>
<sequence>MPATAGRVRMPHNNRMTTSATLKTSDIWSKTIGHDPYANQTEQHPPDKDATGASEAKVKNVMEMARTQNVTDGSNREGFTAKLYLGLKKGKVRRSGTADAMGSGAVDPKMQQLLEDPDSSSEEEFLEITEESRRNEHNDKEEKRKKKKKSKKSKKRKERSRHSSSSDEDDSSSSSSDESDDSEDRRRQRRREKRRREKKRKYSKRSSRDEDRDSESEAEEKKRRKHKRHKKESKKNSRNHKDDQSDSD</sequence>
<dbReference type="Proteomes" id="UP000693970">
    <property type="component" value="Unassembled WGS sequence"/>
</dbReference>
<feature type="compositionally biased region" description="Basic and acidic residues" evidence="4">
    <location>
        <begin position="239"/>
        <end position="248"/>
    </location>
</feature>
<keyword evidence="3" id="KW-0862">Zinc</keyword>
<feature type="compositionally biased region" description="Acidic residues" evidence="4">
    <location>
        <begin position="115"/>
        <end position="129"/>
    </location>
</feature>
<dbReference type="GO" id="GO:0008270">
    <property type="term" value="F:zinc ion binding"/>
    <property type="evidence" value="ECO:0007669"/>
    <property type="project" value="UniProtKB-KW"/>
</dbReference>
<accession>A0A9K3L4P2</accession>
<reference evidence="5" key="1">
    <citation type="journal article" date="2021" name="Sci. Rep.">
        <title>Diploid genomic architecture of Nitzschia inconspicua, an elite biomass production diatom.</title>
        <authorList>
            <person name="Oliver A."/>
            <person name="Podell S."/>
            <person name="Pinowska A."/>
            <person name="Traller J.C."/>
            <person name="Smith S.R."/>
            <person name="McClure R."/>
            <person name="Beliaev A."/>
            <person name="Bohutskyi P."/>
            <person name="Hill E.A."/>
            <person name="Rabines A."/>
            <person name="Zheng H."/>
            <person name="Allen L.Z."/>
            <person name="Kuo A."/>
            <person name="Grigoriev I.V."/>
            <person name="Allen A.E."/>
            <person name="Hazlebeck D."/>
            <person name="Allen E.E."/>
        </authorList>
    </citation>
    <scope>NUCLEOTIDE SEQUENCE</scope>
    <source>
        <strain evidence="5">Hildebrandi</strain>
    </source>
</reference>
<gene>
    <name evidence="5" type="ORF">IV203_004062</name>
</gene>
<dbReference type="AlphaFoldDB" id="A0A9K3L4P2"/>
<keyword evidence="6" id="KW-1185">Reference proteome</keyword>
<keyword evidence="2" id="KW-0863">Zinc-finger</keyword>
<dbReference type="OrthoDB" id="31154at2759"/>
<proteinExistence type="predicted"/>
<dbReference type="EMBL" id="JAGRRH010000016">
    <property type="protein sequence ID" value="KAG7354706.1"/>
    <property type="molecule type" value="Genomic_DNA"/>
</dbReference>
<feature type="compositionally biased region" description="Basic residues" evidence="4">
    <location>
        <begin position="222"/>
        <end position="238"/>
    </location>
</feature>
<reference evidence="5" key="2">
    <citation type="submission" date="2021-04" db="EMBL/GenBank/DDBJ databases">
        <authorList>
            <person name="Podell S."/>
        </authorList>
    </citation>
    <scope>NUCLEOTIDE SEQUENCE</scope>
    <source>
        <strain evidence="5">Hildebrandi</strain>
    </source>
</reference>
<organism evidence="5 6">
    <name type="scientific">Nitzschia inconspicua</name>
    <dbReference type="NCBI Taxonomy" id="303405"/>
    <lineage>
        <taxon>Eukaryota</taxon>
        <taxon>Sar</taxon>
        <taxon>Stramenopiles</taxon>
        <taxon>Ochrophyta</taxon>
        <taxon>Bacillariophyta</taxon>
        <taxon>Bacillariophyceae</taxon>
        <taxon>Bacillariophycidae</taxon>
        <taxon>Bacillariales</taxon>
        <taxon>Bacillariaceae</taxon>
        <taxon>Nitzschia</taxon>
    </lineage>
</organism>
<dbReference type="PANTHER" id="PTHR31437">
    <property type="entry name" value="SREK1IP1 FAMILY MEMBER"/>
    <property type="match status" value="1"/>
</dbReference>
<evidence type="ECO:0000256" key="3">
    <source>
        <dbReference type="ARBA" id="ARBA00022833"/>
    </source>
</evidence>
<evidence type="ECO:0000256" key="4">
    <source>
        <dbReference type="SAM" id="MobiDB-lite"/>
    </source>
</evidence>
<evidence type="ECO:0000256" key="1">
    <source>
        <dbReference type="ARBA" id="ARBA00022723"/>
    </source>
</evidence>
<evidence type="ECO:0000313" key="5">
    <source>
        <dbReference type="EMBL" id="KAG7354706.1"/>
    </source>
</evidence>
<feature type="compositionally biased region" description="Basic residues" evidence="4">
    <location>
        <begin position="187"/>
        <end position="205"/>
    </location>
</feature>
<feature type="region of interest" description="Disordered" evidence="4">
    <location>
        <begin position="31"/>
        <end position="54"/>
    </location>
</feature>